<name>G8RLI4_MYCRN</name>
<sequence>MTFMRTSRVPWNFGGGRAHLVIVHDGSDFRFGALALKGCAECRQVQVAVDAAELLAA</sequence>
<dbReference type="HOGENOM" id="CLU_2991920_0_0_11"/>
<keyword evidence="2" id="KW-1185">Reference proteome</keyword>
<reference evidence="1 2" key="1">
    <citation type="submission" date="2011-12" db="EMBL/GenBank/DDBJ databases">
        <title>Complete sequence of Mycobacterium rhodesiae NBB3.</title>
        <authorList>
            <consortium name="US DOE Joint Genome Institute"/>
            <person name="Lucas S."/>
            <person name="Han J."/>
            <person name="Lapidus A."/>
            <person name="Cheng J.-F."/>
            <person name="Goodwin L."/>
            <person name="Pitluck S."/>
            <person name="Peters L."/>
            <person name="Mikhailova N."/>
            <person name="Gu W."/>
            <person name="Detter J.C."/>
            <person name="Han C."/>
            <person name="Tapia R."/>
            <person name="Land M."/>
            <person name="Hauser L."/>
            <person name="Kyrpides N."/>
            <person name="Ivanova N."/>
            <person name="Pagani I."/>
            <person name="Mattes T."/>
            <person name="Holmes A."/>
            <person name="Rutledge P."/>
            <person name="Paulsen I."/>
            <person name="Coleman N."/>
            <person name="Woyke T."/>
        </authorList>
    </citation>
    <scope>NUCLEOTIDE SEQUENCE [LARGE SCALE GENOMIC DNA]</scope>
    <source>
        <strain evidence="1 2">NBB3</strain>
    </source>
</reference>
<dbReference type="Proteomes" id="UP000005442">
    <property type="component" value="Chromosome"/>
</dbReference>
<dbReference type="KEGG" id="mrh:MycrhN_3078"/>
<accession>G8RLI4</accession>
<evidence type="ECO:0000313" key="1">
    <source>
        <dbReference type="EMBL" id="AEV73616.1"/>
    </source>
</evidence>
<gene>
    <name evidence="1" type="ordered locus">MycrhN_3078</name>
</gene>
<proteinExistence type="predicted"/>
<organism evidence="1 2">
    <name type="scientific">Mycolicibacterium rhodesiae (strain NBB3)</name>
    <name type="common">Mycobacterium rhodesiae</name>
    <dbReference type="NCBI Taxonomy" id="710685"/>
    <lineage>
        <taxon>Bacteria</taxon>
        <taxon>Bacillati</taxon>
        <taxon>Actinomycetota</taxon>
        <taxon>Actinomycetes</taxon>
        <taxon>Mycobacteriales</taxon>
        <taxon>Mycobacteriaceae</taxon>
        <taxon>Mycolicibacterium</taxon>
    </lineage>
</organism>
<dbReference type="PATRIC" id="fig|710685.3.peg.3079"/>
<dbReference type="AlphaFoldDB" id="G8RLI4"/>
<evidence type="ECO:0000313" key="2">
    <source>
        <dbReference type="Proteomes" id="UP000005442"/>
    </source>
</evidence>
<protein>
    <submittedName>
        <fullName evidence="1">Uncharacterized protein</fullName>
    </submittedName>
</protein>
<dbReference type="EMBL" id="CP003169">
    <property type="protein sequence ID" value="AEV73616.1"/>
    <property type="molecule type" value="Genomic_DNA"/>
</dbReference>